<accession>X1RUS1</accession>
<evidence type="ECO:0000256" key="3">
    <source>
        <dbReference type="ARBA" id="ARBA00022729"/>
    </source>
</evidence>
<dbReference type="Pfam" id="PF13416">
    <property type="entry name" value="SBP_bac_8"/>
    <property type="match status" value="1"/>
</dbReference>
<evidence type="ECO:0000256" key="1">
    <source>
        <dbReference type="ARBA" id="ARBA00008520"/>
    </source>
</evidence>
<dbReference type="SUPFAM" id="SSF53850">
    <property type="entry name" value="Periplasmic binding protein-like II"/>
    <property type="match status" value="1"/>
</dbReference>
<feature type="non-terminal residue" evidence="4">
    <location>
        <position position="1"/>
    </location>
</feature>
<sequence>GEDFFPGPWRSTVWENRGYGIPIETNTLALFYNVDMFKGAGLDPNRPPTTWEELTSYAAKLTKPGVYGLSVSAIGTEEGTFQWLPFLWQNGVDIGDLDNPKAVEALELWVNWMKKGYVSKEIVSMDQWSGVRVQFVNEGAAMMVNGPWCLPAMGEVNFKVALLPGRVEKASAMGGVNFAFFKGKNIDAVWEFIEWIYQPDNLEELAYKWGCLPVLKEVAETSPYWSDPLGKVFVEQMKYARPRGPHPKWPQISEAIYVALQEALLGVKTSTQALKDAAEKIEKLI</sequence>
<comment type="caution">
    <text evidence="4">The sequence shown here is derived from an EMBL/GenBank/DDBJ whole genome shotgun (WGS) entry which is preliminary data.</text>
</comment>
<evidence type="ECO:0000256" key="2">
    <source>
        <dbReference type="ARBA" id="ARBA00022448"/>
    </source>
</evidence>
<keyword evidence="2" id="KW-0813">Transport</keyword>
<dbReference type="GO" id="GO:0042956">
    <property type="term" value="P:maltodextrin transmembrane transport"/>
    <property type="evidence" value="ECO:0007669"/>
    <property type="project" value="TreeGrafter"/>
</dbReference>
<dbReference type="Gene3D" id="3.40.190.10">
    <property type="entry name" value="Periplasmic binding protein-like II"/>
    <property type="match status" value="2"/>
</dbReference>
<evidence type="ECO:0000313" key="4">
    <source>
        <dbReference type="EMBL" id="GAI59249.1"/>
    </source>
</evidence>
<protein>
    <recommendedName>
        <fullName evidence="5">ABC transporter substrate-binding protein</fullName>
    </recommendedName>
</protein>
<organism evidence="4">
    <name type="scientific">marine sediment metagenome</name>
    <dbReference type="NCBI Taxonomy" id="412755"/>
    <lineage>
        <taxon>unclassified sequences</taxon>
        <taxon>metagenomes</taxon>
        <taxon>ecological metagenomes</taxon>
    </lineage>
</organism>
<dbReference type="GO" id="GO:0055052">
    <property type="term" value="C:ATP-binding cassette (ABC) transporter complex, substrate-binding subunit-containing"/>
    <property type="evidence" value="ECO:0007669"/>
    <property type="project" value="TreeGrafter"/>
</dbReference>
<dbReference type="PANTHER" id="PTHR30061:SF50">
    <property type="entry name" value="MALTOSE_MALTODEXTRIN-BINDING PERIPLASMIC PROTEIN"/>
    <property type="match status" value="1"/>
</dbReference>
<dbReference type="PANTHER" id="PTHR30061">
    <property type="entry name" value="MALTOSE-BINDING PERIPLASMIC PROTEIN"/>
    <property type="match status" value="1"/>
</dbReference>
<dbReference type="EMBL" id="BARW01002655">
    <property type="protein sequence ID" value="GAI59249.1"/>
    <property type="molecule type" value="Genomic_DNA"/>
</dbReference>
<dbReference type="GO" id="GO:0015768">
    <property type="term" value="P:maltose transport"/>
    <property type="evidence" value="ECO:0007669"/>
    <property type="project" value="TreeGrafter"/>
</dbReference>
<keyword evidence="3" id="KW-0732">Signal</keyword>
<comment type="similarity">
    <text evidence="1">Belongs to the bacterial solute-binding protein 1 family.</text>
</comment>
<dbReference type="AlphaFoldDB" id="X1RUS1"/>
<proteinExistence type="inferred from homology"/>
<reference evidence="4" key="1">
    <citation type="journal article" date="2014" name="Front. Microbiol.">
        <title>High frequency of phylogenetically diverse reductive dehalogenase-homologous genes in deep subseafloor sedimentary metagenomes.</title>
        <authorList>
            <person name="Kawai M."/>
            <person name="Futagami T."/>
            <person name="Toyoda A."/>
            <person name="Takaki Y."/>
            <person name="Nishi S."/>
            <person name="Hori S."/>
            <person name="Arai W."/>
            <person name="Tsubouchi T."/>
            <person name="Morono Y."/>
            <person name="Uchiyama I."/>
            <person name="Ito T."/>
            <person name="Fujiyama A."/>
            <person name="Inagaki F."/>
            <person name="Takami H."/>
        </authorList>
    </citation>
    <scope>NUCLEOTIDE SEQUENCE</scope>
    <source>
        <strain evidence="4">Expedition CK06-06</strain>
    </source>
</reference>
<evidence type="ECO:0008006" key="5">
    <source>
        <dbReference type="Google" id="ProtNLM"/>
    </source>
</evidence>
<dbReference type="InterPro" id="IPR006059">
    <property type="entry name" value="SBP"/>
</dbReference>
<dbReference type="GO" id="GO:1901982">
    <property type="term" value="F:maltose binding"/>
    <property type="evidence" value="ECO:0007669"/>
    <property type="project" value="TreeGrafter"/>
</dbReference>
<name>X1RUS1_9ZZZZ</name>
<gene>
    <name evidence="4" type="ORF">S12H4_07257</name>
</gene>